<proteinExistence type="predicted"/>
<protein>
    <recommendedName>
        <fullName evidence="5">Aspartate kinase</fullName>
    </recommendedName>
</protein>
<dbReference type="Proteomes" id="UP000548326">
    <property type="component" value="Unassembled WGS sequence"/>
</dbReference>
<reference evidence="3 4" key="1">
    <citation type="submission" date="2020-08" db="EMBL/GenBank/DDBJ databases">
        <title>Genomic Encyclopedia of Type Strains, Phase IV (KMG-V): Genome sequencing to study the core and pangenomes of soil and plant-associated prokaryotes.</title>
        <authorList>
            <person name="Whitman W."/>
        </authorList>
    </citation>
    <scope>NUCLEOTIDE SEQUENCE [LARGE SCALE GENOMIC DNA]</scope>
    <source>
        <strain evidence="3 4">MP601</strain>
    </source>
</reference>
<organism evidence="3 4">
    <name type="scientific">Mucilaginibacter lappiensis</name>
    <dbReference type="NCBI Taxonomy" id="354630"/>
    <lineage>
        <taxon>Bacteria</taxon>
        <taxon>Pseudomonadati</taxon>
        <taxon>Bacteroidota</taxon>
        <taxon>Sphingobacteriia</taxon>
        <taxon>Sphingobacteriales</taxon>
        <taxon>Sphingobacteriaceae</taxon>
        <taxon>Mucilaginibacter</taxon>
    </lineage>
</organism>
<name>A0A841JSX6_9SPHI</name>
<dbReference type="Pfam" id="PF13840">
    <property type="entry name" value="ACT_7"/>
    <property type="match status" value="1"/>
</dbReference>
<evidence type="ECO:0008006" key="5">
    <source>
        <dbReference type="Google" id="ProtNLM"/>
    </source>
</evidence>
<dbReference type="Pfam" id="PF10000">
    <property type="entry name" value="ACT_3"/>
    <property type="match status" value="1"/>
</dbReference>
<comment type="caution">
    <text evidence="3">The sequence shown here is derived from an EMBL/GenBank/DDBJ whole genome shotgun (WGS) entry which is preliminary data.</text>
</comment>
<evidence type="ECO:0000313" key="3">
    <source>
        <dbReference type="EMBL" id="MBB6131385.1"/>
    </source>
</evidence>
<feature type="domain" description="DUF2241" evidence="1">
    <location>
        <begin position="2"/>
        <end position="69"/>
    </location>
</feature>
<evidence type="ECO:0000313" key="4">
    <source>
        <dbReference type="Proteomes" id="UP000548326"/>
    </source>
</evidence>
<dbReference type="InterPro" id="IPR018717">
    <property type="entry name" value="DUF2241"/>
</dbReference>
<dbReference type="PANTHER" id="PTHR39199">
    <property type="entry name" value="BLR5128 PROTEIN"/>
    <property type="match status" value="1"/>
</dbReference>
<dbReference type="AlphaFoldDB" id="A0A841JSX6"/>
<evidence type="ECO:0000259" key="1">
    <source>
        <dbReference type="Pfam" id="PF10000"/>
    </source>
</evidence>
<feature type="domain" description="CASTOR ACT" evidence="2">
    <location>
        <begin position="70"/>
        <end position="126"/>
    </location>
</feature>
<dbReference type="Gene3D" id="3.30.2130.10">
    <property type="entry name" value="VC0802-like"/>
    <property type="match status" value="1"/>
</dbReference>
<dbReference type="RefSeq" id="WP_183589898.1">
    <property type="nucleotide sequence ID" value="NZ_JACHCA010000023.1"/>
</dbReference>
<dbReference type="EMBL" id="JACHCA010000023">
    <property type="protein sequence ID" value="MBB6131385.1"/>
    <property type="molecule type" value="Genomic_DNA"/>
</dbReference>
<evidence type="ECO:0000259" key="2">
    <source>
        <dbReference type="Pfam" id="PF13840"/>
    </source>
</evidence>
<accession>A0A841JSX6</accession>
<dbReference type="InterPro" id="IPR045865">
    <property type="entry name" value="ACT-like_dom_sf"/>
</dbReference>
<dbReference type="PANTHER" id="PTHR39199:SF1">
    <property type="entry name" value="BLR5128 PROTEIN"/>
    <property type="match status" value="1"/>
</dbReference>
<sequence length="131" mass="14109">MTGETNLTTLLKNMTPVLNEGNYVYCTVSSLHGIDTADILGLFKETEGFTIILKKEIADQLKLDYSYTAAWITLSIHSSLAATGLTAAFATALAQEGISCNVVAAYYHDHIFVAKEDADSAMAALKNLSNQ</sequence>
<dbReference type="SUPFAM" id="SSF55021">
    <property type="entry name" value="ACT-like"/>
    <property type="match status" value="2"/>
</dbReference>
<gene>
    <name evidence="3" type="ORF">HDF22_005536</name>
</gene>
<dbReference type="InterPro" id="IPR027795">
    <property type="entry name" value="CASTOR_ACT_dom"/>
</dbReference>